<sequence length="32" mass="3428">MNFSRRTSMQIANIQAGTGSNNVIPGELFCAV</sequence>
<reference evidence="1 2" key="1">
    <citation type="submission" date="2018-06" db="EMBL/GenBank/DDBJ databases">
        <authorList>
            <consortium name="Pathogen Informatics"/>
            <person name="Doyle S."/>
        </authorList>
    </citation>
    <scope>NUCLEOTIDE SEQUENCE [LARGE SCALE GENOMIC DNA]</scope>
    <source>
        <strain evidence="1 2">NCTC8009</strain>
    </source>
</reference>
<dbReference type="EMBL" id="UARW01000010">
    <property type="protein sequence ID" value="SQD02555.1"/>
    <property type="molecule type" value="Genomic_DNA"/>
</dbReference>
<dbReference type="AlphaFoldDB" id="A0A2X3K8A6"/>
<name>A0A2X3K8A6_ECOLX</name>
<accession>A0A2X3K8A6</accession>
<proteinExistence type="predicted"/>
<organism evidence="1 2">
    <name type="scientific">Escherichia coli</name>
    <dbReference type="NCBI Taxonomy" id="562"/>
    <lineage>
        <taxon>Bacteria</taxon>
        <taxon>Pseudomonadati</taxon>
        <taxon>Pseudomonadota</taxon>
        <taxon>Gammaproteobacteria</taxon>
        <taxon>Enterobacterales</taxon>
        <taxon>Enterobacteriaceae</taxon>
        <taxon>Escherichia</taxon>
    </lineage>
</organism>
<protein>
    <submittedName>
        <fullName evidence="1">Succinyl-diaminopimelate desuccinylase</fullName>
        <ecNumber evidence="1">3.5.1.18</ecNumber>
    </submittedName>
</protein>
<evidence type="ECO:0000313" key="1">
    <source>
        <dbReference type="EMBL" id="SQD02555.1"/>
    </source>
</evidence>
<dbReference type="GO" id="GO:0009014">
    <property type="term" value="F:succinyl-diaminopimelate desuccinylase activity"/>
    <property type="evidence" value="ECO:0007669"/>
    <property type="project" value="UniProtKB-EC"/>
</dbReference>
<gene>
    <name evidence="1" type="primary">dapE_2</name>
    <name evidence="1" type="ORF">NCTC8009_03016</name>
</gene>
<dbReference type="Proteomes" id="UP000250991">
    <property type="component" value="Unassembled WGS sequence"/>
</dbReference>
<dbReference type="EC" id="3.5.1.18" evidence="1"/>
<keyword evidence="1" id="KW-0378">Hydrolase</keyword>
<evidence type="ECO:0000313" key="2">
    <source>
        <dbReference type="Proteomes" id="UP000250991"/>
    </source>
</evidence>